<feature type="binding site" evidence="7">
    <location>
        <position position="310"/>
    </location>
    <ligand>
        <name>Mg(2+)</name>
        <dbReference type="ChEBI" id="CHEBI:18420"/>
    </ligand>
</feature>
<keyword evidence="4 7" id="KW-0479">Metal-binding</keyword>
<dbReference type="PANTHER" id="PTHR45947:SF3">
    <property type="entry name" value="SULFOQUINOVOSYL TRANSFERASE SQD2"/>
    <property type="match status" value="1"/>
</dbReference>
<proteinExistence type="inferred from homology"/>
<keyword evidence="3 7" id="KW-0808">Transferase</keyword>
<dbReference type="PANTHER" id="PTHR45947">
    <property type="entry name" value="SULFOQUINOVOSYL TRANSFERASE SQD2"/>
    <property type="match status" value="1"/>
</dbReference>
<dbReference type="NCBIfam" id="TIGR03449">
    <property type="entry name" value="mycothiol_MshA"/>
    <property type="match status" value="1"/>
</dbReference>
<evidence type="ECO:0000256" key="5">
    <source>
        <dbReference type="ARBA" id="ARBA00022842"/>
    </source>
</evidence>
<feature type="binding site" evidence="7">
    <location>
        <position position="158"/>
    </location>
    <ligand>
        <name>1D-myo-inositol 3-phosphate</name>
        <dbReference type="ChEBI" id="CHEBI:58401"/>
    </ligand>
</feature>
<evidence type="ECO:0000256" key="7">
    <source>
        <dbReference type="HAMAP-Rule" id="MF_01695"/>
    </source>
</evidence>
<feature type="binding site" evidence="7">
    <location>
        <position position="12"/>
    </location>
    <ligand>
        <name>1D-myo-inositol 3-phosphate</name>
        <dbReference type="ChEBI" id="CHEBI:58401"/>
    </ligand>
</feature>
<feature type="binding site" evidence="7">
    <location>
        <position position="232"/>
    </location>
    <ligand>
        <name>UDP-N-acetyl-alpha-D-glucosamine</name>
        <dbReference type="ChEBI" id="CHEBI:57705"/>
    </ligand>
</feature>
<accession>A0ABW5FUT1</accession>
<comment type="similarity">
    <text evidence="1 7">Belongs to the glycosyltransferase group 1 family. MshA subfamily.</text>
</comment>
<evidence type="ECO:0000256" key="1">
    <source>
        <dbReference type="ARBA" id="ARBA00008449"/>
    </source>
</evidence>
<protein>
    <recommendedName>
        <fullName evidence="7">D-inositol-3-phosphate glycosyltransferase</fullName>
        <ecNumber evidence="7">2.4.1.250</ecNumber>
    </recommendedName>
    <alternativeName>
        <fullName evidence="7">N-acetylglucosamine-inositol-phosphate N-acetylglucosaminyltransferase</fullName>
        <shortName evidence="7">GlcNAc-Ins-P N-acetylglucosaminyltransferase</shortName>
    </alternativeName>
</protein>
<feature type="binding site" evidence="7">
    <location>
        <position position="237"/>
    </location>
    <ligand>
        <name>UDP-N-acetyl-alpha-D-glucosamine</name>
        <dbReference type="ChEBI" id="CHEBI:57705"/>
    </ligand>
</feature>
<dbReference type="Pfam" id="PF00534">
    <property type="entry name" value="Glycos_transf_1"/>
    <property type="match status" value="1"/>
</dbReference>
<dbReference type="Gene3D" id="3.40.50.2000">
    <property type="entry name" value="Glycogen Phosphorylase B"/>
    <property type="match status" value="2"/>
</dbReference>
<organism evidence="10 11">
    <name type="scientific">Amycolatopsis pigmentata</name>
    <dbReference type="NCBI Taxonomy" id="450801"/>
    <lineage>
        <taxon>Bacteria</taxon>
        <taxon>Bacillati</taxon>
        <taxon>Actinomycetota</taxon>
        <taxon>Actinomycetes</taxon>
        <taxon>Pseudonocardiales</taxon>
        <taxon>Pseudonocardiaceae</taxon>
        <taxon>Amycolatopsis</taxon>
    </lineage>
</organism>
<dbReference type="EC" id="2.4.1.250" evidence="7"/>
<feature type="binding site" evidence="7">
    <location>
        <position position="328"/>
    </location>
    <ligand>
        <name>UDP-N-acetyl-alpha-D-glucosamine</name>
        <dbReference type="ChEBI" id="CHEBI:57705"/>
    </ligand>
</feature>
<comment type="subunit">
    <text evidence="7">Homodimer.</text>
</comment>
<dbReference type="InterPro" id="IPR001296">
    <property type="entry name" value="Glyco_trans_1"/>
</dbReference>
<gene>
    <name evidence="7 10" type="primary">mshA</name>
    <name evidence="10" type="ORF">ACFSXZ_18845</name>
</gene>
<feature type="binding site" evidence="7">
    <location>
        <position position="320"/>
    </location>
    <ligand>
        <name>UDP-N-acetyl-alpha-D-glucosamine</name>
        <dbReference type="ChEBI" id="CHEBI:57705"/>
    </ligand>
</feature>
<evidence type="ECO:0000256" key="2">
    <source>
        <dbReference type="ARBA" id="ARBA00022676"/>
    </source>
</evidence>
<dbReference type="InterPro" id="IPR028098">
    <property type="entry name" value="Glyco_trans_4-like_N"/>
</dbReference>
<dbReference type="HAMAP" id="MF_01695">
    <property type="entry name" value="MshA"/>
    <property type="match status" value="1"/>
</dbReference>
<evidence type="ECO:0000259" key="9">
    <source>
        <dbReference type="Pfam" id="PF13579"/>
    </source>
</evidence>
<dbReference type="InterPro" id="IPR050194">
    <property type="entry name" value="Glycosyltransferase_grp1"/>
</dbReference>
<comment type="catalytic activity">
    <reaction evidence="6 7">
        <text>1D-myo-inositol 3-phosphate + UDP-N-acetyl-alpha-D-glucosamine = 1D-myo-inositol 2-acetamido-2-deoxy-alpha-D-glucopyranoside 3-phosphate + UDP + H(+)</text>
        <dbReference type="Rhea" id="RHEA:26188"/>
        <dbReference type="ChEBI" id="CHEBI:15378"/>
        <dbReference type="ChEBI" id="CHEBI:57705"/>
        <dbReference type="ChEBI" id="CHEBI:58223"/>
        <dbReference type="ChEBI" id="CHEBI:58401"/>
        <dbReference type="ChEBI" id="CHEBI:58892"/>
        <dbReference type="EC" id="2.4.1.250"/>
    </reaction>
</comment>
<feature type="domain" description="Glycosyltransferase subfamily 4-like N-terminal" evidence="9">
    <location>
        <begin position="25"/>
        <end position="200"/>
    </location>
</feature>
<evidence type="ECO:0000256" key="4">
    <source>
        <dbReference type="ARBA" id="ARBA00022723"/>
    </source>
</evidence>
<feature type="binding site" evidence="7">
    <location>
        <position position="298"/>
    </location>
    <ligand>
        <name>UDP-N-acetyl-alpha-D-glucosamine</name>
        <dbReference type="ChEBI" id="CHEBI:57705"/>
    </ligand>
</feature>
<name>A0ABW5FUT1_9PSEU</name>
<feature type="binding site" evidence="7">
    <location>
        <begin position="18"/>
        <end position="19"/>
    </location>
    <ligand>
        <name>UDP-N-acetyl-alpha-D-glucosamine</name>
        <dbReference type="ChEBI" id="CHEBI:57705"/>
    </ligand>
</feature>
<feature type="binding site" evidence="7">
    <location>
        <position position="26"/>
    </location>
    <ligand>
        <name>UDP-N-acetyl-alpha-D-glucosamine</name>
        <dbReference type="ChEBI" id="CHEBI:57705"/>
    </ligand>
</feature>
<dbReference type="RefSeq" id="WP_378266522.1">
    <property type="nucleotide sequence ID" value="NZ_JBHUKR010000007.1"/>
</dbReference>
<dbReference type="SUPFAM" id="SSF53756">
    <property type="entry name" value="UDP-Glycosyltransferase/glycogen phosphorylase"/>
    <property type="match status" value="1"/>
</dbReference>
<evidence type="ECO:0000256" key="6">
    <source>
        <dbReference type="ARBA" id="ARBA00048131"/>
    </source>
</evidence>
<feature type="domain" description="Glycosyl transferase family 1" evidence="8">
    <location>
        <begin position="213"/>
        <end position="386"/>
    </location>
</feature>
<evidence type="ECO:0000256" key="3">
    <source>
        <dbReference type="ARBA" id="ARBA00022679"/>
    </source>
</evidence>
<dbReference type="Pfam" id="PF13579">
    <property type="entry name" value="Glyco_trans_4_4"/>
    <property type="match status" value="1"/>
</dbReference>
<feature type="binding site" evidence="7">
    <location>
        <position position="307"/>
    </location>
    <ligand>
        <name>Mg(2+)</name>
        <dbReference type="ChEBI" id="CHEBI:18420"/>
    </ligand>
</feature>
<feature type="binding site" evidence="7">
    <location>
        <position position="138"/>
    </location>
    <ligand>
        <name>1D-myo-inositol 3-phosphate</name>
        <dbReference type="ChEBI" id="CHEBI:58401"/>
    </ligand>
</feature>
<comment type="caution">
    <text evidence="10">The sequence shown here is derived from an EMBL/GenBank/DDBJ whole genome shotgun (WGS) entry which is preliminary data.</text>
</comment>
<feature type="binding site" evidence="7">
    <location>
        <position position="308"/>
    </location>
    <ligand>
        <name>Mg(2+)</name>
        <dbReference type="ChEBI" id="CHEBI:18420"/>
    </ligand>
</feature>
<feature type="binding site" evidence="7">
    <location>
        <position position="114"/>
    </location>
    <ligand>
        <name>1D-myo-inositol 3-phosphate</name>
        <dbReference type="ChEBI" id="CHEBI:58401"/>
    </ligand>
</feature>
<keyword evidence="2 7" id="KW-0328">Glycosyltransferase</keyword>
<evidence type="ECO:0000313" key="11">
    <source>
        <dbReference type="Proteomes" id="UP001597417"/>
    </source>
</evidence>
<dbReference type="EMBL" id="JBHUKR010000007">
    <property type="protein sequence ID" value="MFD2418384.1"/>
    <property type="molecule type" value="Genomic_DNA"/>
</dbReference>
<feature type="binding site" evidence="7">
    <location>
        <begin position="23"/>
        <end position="28"/>
    </location>
    <ligand>
        <name>1D-myo-inositol 3-phosphate</name>
        <dbReference type="ChEBI" id="CHEBI:58401"/>
    </ligand>
</feature>
<feature type="binding site" evidence="7">
    <location>
        <position position="81"/>
    </location>
    <ligand>
        <name>1D-myo-inositol 3-phosphate</name>
        <dbReference type="ChEBI" id="CHEBI:58401"/>
    </ligand>
</feature>
<sequence>MWPRRVAVLSVHTSPLEQPGTGDAGGMNVYITHTATEMARRGISVEVFTRATSSDQPPAAELAPGVLVRHIPAGPFEPLARDELPAQLCAFTSGVLRTEAFHEPGYYDLIHSHYWLSGQVGWLARDRWGVPLVHTAHTLAKVKNAALADGDKPEPRTRVIGEEQVVAEADCLVANTSVEAGQLVGLYGADPNAVRTVSPGVDVERFTPGPRADARRRIGVPADAIVLAFVGRIQPLKAPDVLLRAAARLLERQPELAGRLVVLVVGGPSGNGLEQPRALRDLAVSLGIEKQTVFLPPQPGEELATVYRAADVVAVPSYNESFGLVALEAQACGTPVVAAEVGGLPVAVAHRESGLLVPSHADDDWAAALADVALRPGLREALAVNAVRHARRFSWSRTTDALLSTYAAAADSFSALRSEVAV</sequence>
<dbReference type="GO" id="GO:0102710">
    <property type="term" value="F:D-inositol-3-phosphate glycosyltransferase activity"/>
    <property type="evidence" value="ECO:0007669"/>
    <property type="project" value="UniProtKB-EC"/>
</dbReference>
<evidence type="ECO:0000313" key="10">
    <source>
        <dbReference type="EMBL" id="MFD2418384.1"/>
    </source>
</evidence>
<keyword evidence="11" id="KW-1185">Reference proteome</keyword>
<keyword evidence="5 7" id="KW-0460">Magnesium</keyword>
<reference evidence="11" key="1">
    <citation type="journal article" date="2019" name="Int. J. Syst. Evol. Microbiol.">
        <title>The Global Catalogue of Microorganisms (GCM) 10K type strain sequencing project: providing services to taxonomists for standard genome sequencing and annotation.</title>
        <authorList>
            <consortium name="The Broad Institute Genomics Platform"/>
            <consortium name="The Broad Institute Genome Sequencing Center for Infectious Disease"/>
            <person name="Wu L."/>
            <person name="Ma J."/>
        </authorList>
    </citation>
    <scope>NUCLEOTIDE SEQUENCE [LARGE SCALE GENOMIC DNA]</scope>
    <source>
        <strain evidence="11">CGMCC 4.7645</strain>
    </source>
</reference>
<feature type="binding site" evidence="7">
    <location>
        <position position="334"/>
    </location>
    <ligand>
        <name>Mg(2+)</name>
        <dbReference type="ChEBI" id="CHEBI:18420"/>
    </ligand>
</feature>
<comment type="function">
    <text evidence="7">Catalyzes the transfer of a N-acetyl-glucosamine moiety to 1D-myo-inositol 3-phosphate to produce 1D-myo-inositol 2-acetamido-2-deoxy-glucopyranoside 3-phosphate in the mycothiol biosynthesis pathway.</text>
</comment>
<evidence type="ECO:0000259" key="8">
    <source>
        <dbReference type="Pfam" id="PF00534"/>
    </source>
</evidence>
<dbReference type="InterPro" id="IPR017814">
    <property type="entry name" value="Mycothiol_biosynthesis_MshA"/>
</dbReference>
<dbReference type="Proteomes" id="UP001597417">
    <property type="component" value="Unassembled WGS sequence"/>
</dbReference>